<dbReference type="PANTHER" id="PTHR23235:SF120">
    <property type="entry name" value="KRUPPEL-LIKE FACTOR 15"/>
    <property type="match status" value="1"/>
</dbReference>
<dbReference type="SMART" id="SM00355">
    <property type="entry name" value="ZnF_C2H2"/>
    <property type="match status" value="3"/>
</dbReference>
<organism evidence="7 8">
    <name type="scientific">Hypothenemus hampei</name>
    <name type="common">Coffee berry borer</name>
    <dbReference type="NCBI Taxonomy" id="57062"/>
    <lineage>
        <taxon>Eukaryota</taxon>
        <taxon>Metazoa</taxon>
        <taxon>Ecdysozoa</taxon>
        <taxon>Arthropoda</taxon>
        <taxon>Hexapoda</taxon>
        <taxon>Insecta</taxon>
        <taxon>Pterygota</taxon>
        <taxon>Neoptera</taxon>
        <taxon>Endopterygota</taxon>
        <taxon>Coleoptera</taxon>
        <taxon>Polyphaga</taxon>
        <taxon>Cucujiformia</taxon>
        <taxon>Curculionidae</taxon>
        <taxon>Scolytinae</taxon>
        <taxon>Hypothenemus</taxon>
    </lineage>
</organism>
<feature type="compositionally biased region" description="Basic residues" evidence="5">
    <location>
        <begin position="268"/>
        <end position="277"/>
    </location>
</feature>
<feature type="domain" description="C2H2-type" evidence="6">
    <location>
        <begin position="191"/>
        <end position="220"/>
    </location>
</feature>
<dbReference type="Proteomes" id="UP001566132">
    <property type="component" value="Unassembled WGS sequence"/>
</dbReference>
<dbReference type="EMBL" id="JBDJPC010000008">
    <property type="protein sequence ID" value="KAL1493335.1"/>
    <property type="molecule type" value="Genomic_DNA"/>
</dbReference>
<evidence type="ECO:0000313" key="8">
    <source>
        <dbReference type="Proteomes" id="UP001566132"/>
    </source>
</evidence>
<feature type="domain" description="C2H2-type" evidence="6">
    <location>
        <begin position="251"/>
        <end position="278"/>
    </location>
</feature>
<protein>
    <recommendedName>
        <fullName evidence="6">C2H2-type domain-containing protein</fullName>
    </recommendedName>
</protein>
<evidence type="ECO:0000256" key="2">
    <source>
        <dbReference type="ARBA" id="ARBA00022771"/>
    </source>
</evidence>
<gene>
    <name evidence="7" type="ORF">ABEB36_011409</name>
</gene>
<dbReference type="InterPro" id="IPR013087">
    <property type="entry name" value="Znf_C2H2_type"/>
</dbReference>
<keyword evidence="3" id="KW-0862">Zinc</keyword>
<sequence>MPSNEETNSLEMCTFLDFLPFEDDPLEYPCGVINGDDKFLDNIIKSLLDNNNNSNDSSVTEFENFLEGSSVDNHAMSVLGVDLNLHSDSFTSTLGDSCDLDLPFTESDLFIDSLDGYNLIDCSGTNYENQTDIISMFPHMNEEKNRRRRNLLYESTCTQLSSSGSKSKSDNKKRDHDYTCKSSKSDDEKFFTCPIINCEKIYAKSSHLKAHLRRHSGEKPFVCNWQNCTWRFSRSDELARHKRSHSGVKPYKCELCEKAFARSDHLAKHRKVHKKKMAQNGSYNIKKRTKYS</sequence>
<keyword evidence="1" id="KW-0479">Metal-binding</keyword>
<dbReference type="PANTHER" id="PTHR23235">
    <property type="entry name" value="KRUEPPEL-LIKE TRANSCRIPTION FACTOR"/>
    <property type="match status" value="1"/>
</dbReference>
<feature type="region of interest" description="Disordered" evidence="5">
    <location>
        <begin position="157"/>
        <end position="186"/>
    </location>
</feature>
<evidence type="ECO:0000256" key="5">
    <source>
        <dbReference type="SAM" id="MobiDB-lite"/>
    </source>
</evidence>
<evidence type="ECO:0000313" key="7">
    <source>
        <dbReference type="EMBL" id="KAL1493335.1"/>
    </source>
</evidence>
<keyword evidence="2 4" id="KW-0863">Zinc-finger</keyword>
<feature type="compositionally biased region" description="Basic and acidic residues" evidence="5">
    <location>
        <begin position="167"/>
        <end position="186"/>
    </location>
</feature>
<name>A0ABD1EFC8_HYPHA</name>
<dbReference type="GO" id="GO:0008270">
    <property type="term" value="F:zinc ion binding"/>
    <property type="evidence" value="ECO:0007669"/>
    <property type="project" value="UniProtKB-KW"/>
</dbReference>
<keyword evidence="8" id="KW-1185">Reference proteome</keyword>
<accession>A0ABD1EFC8</accession>
<evidence type="ECO:0000256" key="3">
    <source>
        <dbReference type="ARBA" id="ARBA00022833"/>
    </source>
</evidence>
<reference evidence="7 8" key="1">
    <citation type="submission" date="2024-05" db="EMBL/GenBank/DDBJ databases">
        <title>Genetic variation in Jamaican populations of the coffee berry borer (Hypothenemus hampei).</title>
        <authorList>
            <person name="Errbii M."/>
            <person name="Myrie A."/>
        </authorList>
    </citation>
    <scope>NUCLEOTIDE SEQUENCE [LARGE SCALE GENOMIC DNA]</scope>
    <source>
        <strain evidence="7">JA-Hopewell-2020-01-JO</strain>
        <tissue evidence="7">Whole body</tissue>
    </source>
</reference>
<comment type="caution">
    <text evidence="7">The sequence shown here is derived from an EMBL/GenBank/DDBJ whole genome shotgun (WGS) entry which is preliminary data.</text>
</comment>
<dbReference type="FunFam" id="3.30.160.60:FF:000007">
    <property type="entry name" value="Basic krueppel-like factor 3"/>
    <property type="match status" value="1"/>
</dbReference>
<proteinExistence type="predicted"/>
<dbReference type="InterPro" id="IPR036236">
    <property type="entry name" value="Znf_C2H2_sf"/>
</dbReference>
<dbReference type="SUPFAM" id="SSF57667">
    <property type="entry name" value="beta-beta-alpha zinc fingers"/>
    <property type="match status" value="2"/>
</dbReference>
<dbReference type="PROSITE" id="PS00028">
    <property type="entry name" value="ZINC_FINGER_C2H2_1"/>
    <property type="match status" value="3"/>
</dbReference>
<evidence type="ECO:0000256" key="4">
    <source>
        <dbReference type="PROSITE-ProRule" id="PRU00042"/>
    </source>
</evidence>
<evidence type="ECO:0000256" key="1">
    <source>
        <dbReference type="ARBA" id="ARBA00022723"/>
    </source>
</evidence>
<evidence type="ECO:0000259" key="6">
    <source>
        <dbReference type="PROSITE" id="PS50157"/>
    </source>
</evidence>
<dbReference type="Pfam" id="PF00096">
    <property type="entry name" value="zf-C2H2"/>
    <property type="match status" value="3"/>
</dbReference>
<feature type="region of interest" description="Disordered" evidence="5">
    <location>
        <begin position="268"/>
        <end position="292"/>
    </location>
</feature>
<dbReference type="PROSITE" id="PS50157">
    <property type="entry name" value="ZINC_FINGER_C2H2_2"/>
    <property type="match status" value="3"/>
</dbReference>
<dbReference type="AlphaFoldDB" id="A0ABD1EFC8"/>
<feature type="domain" description="C2H2-type" evidence="6">
    <location>
        <begin position="221"/>
        <end position="250"/>
    </location>
</feature>
<dbReference type="Gene3D" id="3.30.160.60">
    <property type="entry name" value="Classic Zinc Finger"/>
    <property type="match status" value="3"/>
</dbReference>